<dbReference type="SUPFAM" id="SSF51905">
    <property type="entry name" value="FAD/NAD(P)-binding domain"/>
    <property type="match status" value="2"/>
</dbReference>
<name>A0A5C3M7E1_9AGAR</name>
<keyword evidence="8" id="KW-1185">Reference proteome</keyword>
<evidence type="ECO:0000256" key="6">
    <source>
        <dbReference type="ARBA" id="ARBA00023002"/>
    </source>
</evidence>
<keyword evidence="6" id="KW-0560">Oxidoreductase</keyword>
<evidence type="ECO:0000313" key="7">
    <source>
        <dbReference type="EMBL" id="TFK41252.1"/>
    </source>
</evidence>
<dbReference type="OrthoDB" id="66881at2759"/>
<dbReference type="STRING" id="68775.A0A5C3M7E1"/>
<sequence length="521" mass="59412">MVNIRQIVFSILSTYLPIQLFNPASTNPTYEPKSIAIVGAGSGGLAMLKTILDLPEETRERLQFVLYDERDDVGGVWLPDPRTVLPPEIPLTPLYPLLHTNTPIPSMSYPGFPFMPGTPLYPSHEHIQAYHRRYATHFKLLPYIRFQHRVLQSHWVGTSSKGWWNITIRDAEGEIQQQAFDHLIIATGNNHFPRIPIWPGEDEWLESSSNYGPRREILHSIYYREPERYLNRSVLIVGNGASGRDAAIQVGPIARKTYVSVRHDAEIPEHVEVKPEISHFTADGVVFRDGSLVQVDSVLLGTGYELRKPFLDEGRAITTDPSAHSNSSATDGLVTNLRYIFPLHKHILSLCPSYPTNALAFLGLPTVIANCPSDIAQSLFALHAILHPEIFPSREELLKELAAYEQHVRQEGFDPYVIGHRQLNGTSSDYQDDLVDFLKRKNAIPDDGKKFVEGWRRDIFDYVYLKRGWQRIESLGTGKEWVKDVKTEEEWADLMRRVNAWQKNWEDEHNVPFSHELDLAG</sequence>
<organism evidence="7 8">
    <name type="scientific">Crucibulum laeve</name>
    <dbReference type="NCBI Taxonomy" id="68775"/>
    <lineage>
        <taxon>Eukaryota</taxon>
        <taxon>Fungi</taxon>
        <taxon>Dikarya</taxon>
        <taxon>Basidiomycota</taxon>
        <taxon>Agaricomycotina</taxon>
        <taxon>Agaricomycetes</taxon>
        <taxon>Agaricomycetidae</taxon>
        <taxon>Agaricales</taxon>
        <taxon>Agaricineae</taxon>
        <taxon>Nidulariaceae</taxon>
        <taxon>Crucibulum</taxon>
    </lineage>
</organism>
<dbReference type="InterPro" id="IPR000960">
    <property type="entry name" value="Flavin_mOase"/>
</dbReference>
<dbReference type="GO" id="GO:0050661">
    <property type="term" value="F:NADP binding"/>
    <property type="evidence" value="ECO:0007669"/>
    <property type="project" value="InterPro"/>
</dbReference>
<dbReference type="FunFam" id="3.50.50.60:FF:000023">
    <property type="entry name" value="Dimethylaniline monooxygenase [N-oxide-forming]"/>
    <property type="match status" value="1"/>
</dbReference>
<dbReference type="Gene3D" id="3.50.50.60">
    <property type="entry name" value="FAD/NAD(P)-binding domain"/>
    <property type="match status" value="2"/>
</dbReference>
<dbReference type="InterPro" id="IPR036188">
    <property type="entry name" value="FAD/NAD-bd_sf"/>
</dbReference>
<dbReference type="Proteomes" id="UP000308652">
    <property type="component" value="Unassembled WGS sequence"/>
</dbReference>
<dbReference type="GO" id="GO:0050660">
    <property type="term" value="F:flavin adenine dinucleotide binding"/>
    <property type="evidence" value="ECO:0007669"/>
    <property type="project" value="InterPro"/>
</dbReference>
<proteinExistence type="inferred from homology"/>
<dbReference type="EMBL" id="ML213595">
    <property type="protein sequence ID" value="TFK41252.1"/>
    <property type="molecule type" value="Genomic_DNA"/>
</dbReference>
<gene>
    <name evidence="7" type="ORF">BDQ12DRAFT_626589</name>
</gene>
<keyword evidence="3" id="KW-0285">Flavoprotein</keyword>
<evidence type="ECO:0008006" key="9">
    <source>
        <dbReference type="Google" id="ProtNLM"/>
    </source>
</evidence>
<protein>
    <recommendedName>
        <fullName evidence="9">FAD/NAD(P)-binding domain-containing protein</fullName>
    </recommendedName>
</protein>
<dbReference type="AlphaFoldDB" id="A0A5C3M7E1"/>
<dbReference type="GO" id="GO:0004499">
    <property type="term" value="F:N,N-dimethylaniline monooxygenase activity"/>
    <property type="evidence" value="ECO:0007669"/>
    <property type="project" value="InterPro"/>
</dbReference>
<reference evidence="7 8" key="1">
    <citation type="journal article" date="2019" name="Nat. Ecol. Evol.">
        <title>Megaphylogeny resolves global patterns of mushroom evolution.</title>
        <authorList>
            <person name="Varga T."/>
            <person name="Krizsan K."/>
            <person name="Foldi C."/>
            <person name="Dima B."/>
            <person name="Sanchez-Garcia M."/>
            <person name="Sanchez-Ramirez S."/>
            <person name="Szollosi G.J."/>
            <person name="Szarkandi J.G."/>
            <person name="Papp V."/>
            <person name="Albert L."/>
            <person name="Andreopoulos W."/>
            <person name="Angelini C."/>
            <person name="Antonin V."/>
            <person name="Barry K.W."/>
            <person name="Bougher N.L."/>
            <person name="Buchanan P."/>
            <person name="Buyck B."/>
            <person name="Bense V."/>
            <person name="Catcheside P."/>
            <person name="Chovatia M."/>
            <person name="Cooper J."/>
            <person name="Damon W."/>
            <person name="Desjardin D."/>
            <person name="Finy P."/>
            <person name="Geml J."/>
            <person name="Haridas S."/>
            <person name="Hughes K."/>
            <person name="Justo A."/>
            <person name="Karasinski D."/>
            <person name="Kautmanova I."/>
            <person name="Kiss B."/>
            <person name="Kocsube S."/>
            <person name="Kotiranta H."/>
            <person name="LaButti K.M."/>
            <person name="Lechner B.E."/>
            <person name="Liimatainen K."/>
            <person name="Lipzen A."/>
            <person name="Lukacs Z."/>
            <person name="Mihaltcheva S."/>
            <person name="Morgado L.N."/>
            <person name="Niskanen T."/>
            <person name="Noordeloos M.E."/>
            <person name="Ohm R.A."/>
            <person name="Ortiz-Santana B."/>
            <person name="Ovrebo C."/>
            <person name="Racz N."/>
            <person name="Riley R."/>
            <person name="Savchenko A."/>
            <person name="Shiryaev A."/>
            <person name="Soop K."/>
            <person name="Spirin V."/>
            <person name="Szebenyi C."/>
            <person name="Tomsovsky M."/>
            <person name="Tulloss R.E."/>
            <person name="Uehling J."/>
            <person name="Grigoriev I.V."/>
            <person name="Vagvolgyi C."/>
            <person name="Papp T."/>
            <person name="Martin F.M."/>
            <person name="Miettinen O."/>
            <person name="Hibbett D.S."/>
            <person name="Nagy L.G."/>
        </authorList>
    </citation>
    <scope>NUCLEOTIDE SEQUENCE [LARGE SCALE GENOMIC DNA]</scope>
    <source>
        <strain evidence="7 8">CBS 166.37</strain>
    </source>
</reference>
<dbReference type="PANTHER" id="PTHR23023">
    <property type="entry name" value="DIMETHYLANILINE MONOOXYGENASE"/>
    <property type="match status" value="1"/>
</dbReference>
<evidence type="ECO:0000256" key="2">
    <source>
        <dbReference type="ARBA" id="ARBA00009183"/>
    </source>
</evidence>
<keyword evidence="5" id="KW-0521">NADP</keyword>
<comment type="similarity">
    <text evidence="2">Belongs to the FMO family.</text>
</comment>
<evidence type="ECO:0000313" key="8">
    <source>
        <dbReference type="Proteomes" id="UP000308652"/>
    </source>
</evidence>
<evidence type="ECO:0000256" key="3">
    <source>
        <dbReference type="ARBA" id="ARBA00022630"/>
    </source>
</evidence>
<evidence type="ECO:0000256" key="1">
    <source>
        <dbReference type="ARBA" id="ARBA00001974"/>
    </source>
</evidence>
<dbReference type="PRINTS" id="PR00370">
    <property type="entry name" value="FMOXYGENASE"/>
</dbReference>
<evidence type="ECO:0000256" key="4">
    <source>
        <dbReference type="ARBA" id="ARBA00022827"/>
    </source>
</evidence>
<dbReference type="InterPro" id="IPR050346">
    <property type="entry name" value="FMO-like"/>
</dbReference>
<keyword evidence="4" id="KW-0274">FAD</keyword>
<dbReference type="InterPro" id="IPR020946">
    <property type="entry name" value="Flavin_mOase-like"/>
</dbReference>
<comment type="cofactor">
    <cofactor evidence="1">
        <name>FAD</name>
        <dbReference type="ChEBI" id="CHEBI:57692"/>
    </cofactor>
</comment>
<dbReference type="Pfam" id="PF00743">
    <property type="entry name" value="FMO-like"/>
    <property type="match status" value="1"/>
</dbReference>
<evidence type="ECO:0000256" key="5">
    <source>
        <dbReference type="ARBA" id="ARBA00022857"/>
    </source>
</evidence>
<accession>A0A5C3M7E1</accession>